<name>A0A9R1U999_9HYME</name>
<feature type="transmembrane region" description="Helical" evidence="8">
    <location>
        <begin position="179"/>
        <end position="205"/>
    </location>
</feature>
<keyword evidence="4 8" id="KW-1133">Transmembrane helix</keyword>
<dbReference type="AlphaFoldDB" id="A0A9R1U999"/>
<dbReference type="Pfam" id="PF08395">
    <property type="entry name" value="7tm_7"/>
    <property type="match status" value="2"/>
</dbReference>
<proteinExistence type="inferred from homology"/>
<keyword evidence="5 8" id="KW-0472">Membrane</keyword>
<dbReference type="OrthoDB" id="7664205at2759"/>
<keyword evidence="2 8" id="KW-1003">Cell membrane</keyword>
<evidence type="ECO:0000256" key="5">
    <source>
        <dbReference type="ARBA" id="ARBA00023136"/>
    </source>
</evidence>
<comment type="function">
    <text evidence="8">Gustatory receptor which mediates acceptance or avoidance behavior, depending on its substrates.</text>
</comment>
<dbReference type="RefSeq" id="XP_011313079.1">
    <property type="nucleotide sequence ID" value="XM_011314777.1"/>
</dbReference>
<evidence type="ECO:0000256" key="6">
    <source>
        <dbReference type="ARBA" id="ARBA00023170"/>
    </source>
</evidence>
<keyword evidence="6 8" id="KW-0675">Receptor</keyword>
<sequence length="417" mass="47986">MTSIEDLISVTFENGDKPEPLEKVLRPSTFFSWILGVGIARPLKSSKFSTFFLRFINFGICSSIVAYGAIDFFFFGSVFKSDTFKIMYYMNKVACYISSYYYVFHGLVQYKKWPILMERIANIDKKMMHCGLECNNKSIRRFQIFTIIMTCLLGPASLISHALYYLYTRPEEIFASDLLLYHTISQSLCVNFEFNLLVFGVYTRFKEINRGIRRSGEQISAGRIIAEIRKTRDVHHGLCSLVRYINSIHGVHLLLSSLNSFTMVVATLFRIYMGVVEGIDKFMMINNVIWLTYTAQFALTCFICTWAFRESSKTGIIIHDIVLRRLPKGPRPCDLYSVDITRASEDPELALRNEINDFSAQLDHCSIAFSACEFFTMNNNLLTNFVGVITTYLIILMQFYMPENCHADMNTTPSVEL</sequence>
<keyword evidence="3 8" id="KW-0812">Transmembrane</keyword>
<dbReference type="GO" id="GO:0007635">
    <property type="term" value="P:chemosensory behavior"/>
    <property type="evidence" value="ECO:0007669"/>
    <property type="project" value="TreeGrafter"/>
</dbReference>
<comment type="similarity">
    <text evidence="8">Belongs to the insect chemoreceptor superfamily. Gustatory receptor (GR) family.</text>
</comment>
<keyword evidence="7 8" id="KW-0807">Transducer</keyword>
<dbReference type="KEGG" id="fas:105272585"/>
<dbReference type="GO" id="GO:0007165">
    <property type="term" value="P:signal transduction"/>
    <property type="evidence" value="ECO:0007669"/>
    <property type="project" value="UniProtKB-KW"/>
</dbReference>
<evidence type="ECO:0000256" key="4">
    <source>
        <dbReference type="ARBA" id="ARBA00022989"/>
    </source>
</evidence>
<evidence type="ECO:0000256" key="3">
    <source>
        <dbReference type="ARBA" id="ARBA00022692"/>
    </source>
</evidence>
<organism evidence="9 10">
    <name type="scientific">Fopius arisanus</name>
    <dbReference type="NCBI Taxonomy" id="64838"/>
    <lineage>
        <taxon>Eukaryota</taxon>
        <taxon>Metazoa</taxon>
        <taxon>Ecdysozoa</taxon>
        <taxon>Arthropoda</taxon>
        <taxon>Hexapoda</taxon>
        <taxon>Insecta</taxon>
        <taxon>Pterygota</taxon>
        <taxon>Neoptera</taxon>
        <taxon>Endopterygota</taxon>
        <taxon>Hymenoptera</taxon>
        <taxon>Apocrita</taxon>
        <taxon>Ichneumonoidea</taxon>
        <taxon>Braconidae</taxon>
        <taxon>Opiinae</taxon>
        <taxon>Fopius</taxon>
    </lineage>
</organism>
<feature type="transmembrane region" description="Helical" evidence="8">
    <location>
        <begin position="288"/>
        <end position="308"/>
    </location>
</feature>
<keyword evidence="9" id="KW-1185">Reference proteome</keyword>
<dbReference type="Proteomes" id="UP000694866">
    <property type="component" value="Unplaced"/>
</dbReference>
<feature type="transmembrane region" description="Helical" evidence="8">
    <location>
        <begin position="381"/>
        <end position="401"/>
    </location>
</feature>
<evidence type="ECO:0000256" key="8">
    <source>
        <dbReference type="RuleBase" id="RU363108"/>
    </source>
</evidence>
<dbReference type="PANTHER" id="PTHR21143">
    <property type="entry name" value="INVERTEBRATE GUSTATORY RECEPTOR"/>
    <property type="match status" value="1"/>
</dbReference>
<evidence type="ECO:0000313" key="9">
    <source>
        <dbReference type="Proteomes" id="UP000694866"/>
    </source>
</evidence>
<evidence type="ECO:0000256" key="2">
    <source>
        <dbReference type="ARBA" id="ARBA00022475"/>
    </source>
</evidence>
<dbReference type="GO" id="GO:0030424">
    <property type="term" value="C:axon"/>
    <property type="evidence" value="ECO:0007669"/>
    <property type="project" value="TreeGrafter"/>
</dbReference>
<dbReference type="PANTHER" id="PTHR21143:SF104">
    <property type="entry name" value="GUSTATORY RECEPTOR 8A-RELATED"/>
    <property type="match status" value="1"/>
</dbReference>
<dbReference type="GO" id="GO:0030425">
    <property type="term" value="C:dendrite"/>
    <property type="evidence" value="ECO:0007669"/>
    <property type="project" value="TreeGrafter"/>
</dbReference>
<comment type="subcellular location">
    <subcellularLocation>
        <location evidence="1 8">Cell membrane</location>
        <topology evidence="1 8">Multi-pass membrane protein</topology>
    </subcellularLocation>
</comment>
<protein>
    <recommendedName>
        <fullName evidence="8">Gustatory receptor</fullName>
    </recommendedName>
</protein>
<dbReference type="InterPro" id="IPR013604">
    <property type="entry name" value="7TM_chemorcpt"/>
</dbReference>
<reference evidence="10" key="1">
    <citation type="submission" date="2025-08" db="UniProtKB">
        <authorList>
            <consortium name="RefSeq"/>
        </authorList>
    </citation>
    <scope>IDENTIFICATION</scope>
    <source>
        <strain evidence="10">USDA-PBARC FA_bdor</strain>
        <tissue evidence="10">Whole organism</tissue>
    </source>
</reference>
<evidence type="ECO:0000256" key="7">
    <source>
        <dbReference type="ARBA" id="ARBA00023224"/>
    </source>
</evidence>
<feature type="transmembrane region" description="Helical" evidence="8">
    <location>
        <begin position="86"/>
        <end position="104"/>
    </location>
</feature>
<evidence type="ECO:0000313" key="10">
    <source>
        <dbReference type="RefSeq" id="XP_011313079.1"/>
    </source>
</evidence>
<gene>
    <name evidence="10" type="primary">LOC105272585</name>
</gene>
<dbReference type="GO" id="GO:0005886">
    <property type="term" value="C:plasma membrane"/>
    <property type="evidence" value="ECO:0007669"/>
    <property type="project" value="UniProtKB-SubCell"/>
</dbReference>
<feature type="transmembrane region" description="Helical" evidence="8">
    <location>
        <begin position="253"/>
        <end position="273"/>
    </location>
</feature>
<dbReference type="GO" id="GO:0043025">
    <property type="term" value="C:neuronal cell body"/>
    <property type="evidence" value="ECO:0007669"/>
    <property type="project" value="TreeGrafter"/>
</dbReference>
<feature type="transmembrane region" description="Helical" evidence="8">
    <location>
        <begin position="55"/>
        <end position="74"/>
    </location>
</feature>
<dbReference type="GeneID" id="105272585"/>
<dbReference type="GO" id="GO:0050909">
    <property type="term" value="P:sensory perception of taste"/>
    <property type="evidence" value="ECO:0007669"/>
    <property type="project" value="InterPro"/>
</dbReference>
<accession>A0A9R1U999</accession>
<feature type="transmembrane region" description="Helical" evidence="8">
    <location>
        <begin position="144"/>
        <end position="167"/>
    </location>
</feature>
<evidence type="ECO:0000256" key="1">
    <source>
        <dbReference type="ARBA" id="ARBA00004651"/>
    </source>
</evidence>
<dbReference type="GO" id="GO:0008049">
    <property type="term" value="P:male courtship behavior"/>
    <property type="evidence" value="ECO:0007669"/>
    <property type="project" value="TreeGrafter"/>
</dbReference>